<feature type="domain" description="AB hydrolase-1" evidence="1">
    <location>
        <begin position="1"/>
        <end position="102"/>
    </location>
</feature>
<dbReference type="EMBL" id="JADDOJ010000051">
    <property type="protein sequence ID" value="MBE7941473.1"/>
    <property type="molecule type" value="Genomic_DNA"/>
</dbReference>
<dbReference type="PANTHER" id="PTHR43798">
    <property type="entry name" value="MONOACYLGLYCEROL LIPASE"/>
    <property type="match status" value="1"/>
</dbReference>
<sequence>MLHGWPDTWRLWDGQVAALQGRFRCARFSLPGFEPGTPRAARTLDELVDTIAQVADAVSPGRPLTLLLHDWGCVFGYQYAMRHPQRVARIVGVDIGDPASLQKSLTAGDKLKVMAYQVWLAAAWAIGGRVGDGMTRWMARALRCPSDPAPMGAQMNYPYFMLWFGGRRSYARHSQAFRPACPLLFIYGKRKPFMFHSPAWAERVAAQPGCAVQGLDTGHWVMLNQPARFNQVLGDWLSLQTAVSS</sequence>
<gene>
    <name evidence="2" type="ORF">IM725_12920</name>
</gene>
<accession>A0ABR9SGJ2</accession>
<evidence type="ECO:0000313" key="3">
    <source>
        <dbReference type="Proteomes" id="UP000715965"/>
    </source>
</evidence>
<dbReference type="GO" id="GO:0016787">
    <property type="term" value="F:hydrolase activity"/>
    <property type="evidence" value="ECO:0007669"/>
    <property type="project" value="UniProtKB-KW"/>
</dbReference>
<dbReference type="Proteomes" id="UP000715965">
    <property type="component" value="Unassembled WGS sequence"/>
</dbReference>
<comment type="caution">
    <text evidence="2">The sequence shown here is derived from an EMBL/GenBank/DDBJ whole genome shotgun (WGS) entry which is preliminary data.</text>
</comment>
<reference evidence="2 3" key="1">
    <citation type="submission" date="2020-10" db="EMBL/GenBank/DDBJ databases">
        <title>Draft genome of Ramlibacter aquaticus LMG 30558.</title>
        <authorList>
            <person name="Props R."/>
        </authorList>
    </citation>
    <scope>NUCLEOTIDE SEQUENCE [LARGE SCALE GENOMIC DNA]</scope>
    <source>
        <strain evidence="2 3">LMG 30558</strain>
    </source>
</reference>
<proteinExistence type="predicted"/>
<name>A0ABR9SGJ2_9BURK</name>
<dbReference type="PRINTS" id="PR00412">
    <property type="entry name" value="EPOXHYDRLASE"/>
</dbReference>
<keyword evidence="2" id="KW-0378">Hydrolase</keyword>
<dbReference type="InterPro" id="IPR050266">
    <property type="entry name" value="AB_hydrolase_sf"/>
</dbReference>
<dbReference type="SUPFAM" id="SSF53474">
    <property type="entry name" value="alpha/beta-Hydrolases"/>
    <property type="match status" value="1"/>
</dbReference>
<dbReference type="InterPro" id="IPR000639">
    <property type="entry name" value="Epox_hydrolase-like"/>
</dbReference>
<protein>
    <submittedName>
        <fullName evidence="2">Alpha/beta fold hydrolase</fullName>
    </submittedName>
</protein>
<organism evidence="2 3">
    <name type="scientific">Ramlibacter aquaticus</name>
    <dbReference type="NCBI Taxonomy" id="2780094"/>
    <lineage>
        <taxon>Bacteria</taxon>
        <taxon>Pseudomonadati</taxon>
        <taxon>Pseudomonadota</taxon>
        <taxon>Betaproteobacteria</taxon>
        <taxon>Burkholderiales</taxon>
        <taxon>Comamonadaceae</taxon>
        <taxon>Ramlibacter</taxon>
    </lineage>
</organism>
<dbReference type="Gene3D" id="3.40.50.1820">
    <property type="entry name" value="alpha/beta hydrolase"/>
    <property type="match status" value="1"/>
</dbReference>
<dbReference type="Pfam" id="PF00561">
    <property type="entry name" value="Abhydrolase_1"/>
    <property type="match status" value="1"/>
</dbReference>
<dbReference type="InterPro" id="IPR029058">
    <property type="entry name" value="AB_hydrolase_fold"/>
</dbReference>
<evidence type="ECO:0000313" key="2">
    <source>
        <dbReference type="EMBL" id="MBE7941473.1"/>
    </source>
</evidence>
<evidence type="ECO:0000259" key="1">
    <source>
        <dbReference type="Pfam" id="PF00561"/>
    </source>
</evidence>
<keyword evidence="3" id="KW-1185">Reference proteome</keyword>
<dbReference type="InterPro" id="IPR000073">
    <property type="entry name" value="AB_hydrolase_1"/>
</dbReference>